<accession>A0A3N4II30</accession>
<evidence type="ECO:0000313" key="1">
    <source>
        <dbReference type="EMBL" id="RPA85795.1"/>
    </source>
</evidence>
<evidence type="ECO:0000313" key="2">
    <source>
        <dbReference type="Proteomes" id="UP000275078"/>
    </source>
</evidence>
<dbReference type="Proteomes" id="UP000275078">
    <property type="component" value="Unassembled WGS sequence"/>
</dbReference>
<organism evidence="1 2">
    <name type="scientific">Ascobolus immersus RN42</name>
    <dbReference type="NCBI Taxonomy" id="1160509"/>
    <lineage>
        <taxon>Eukaryota</taxon>
        <taxon>Fungi</taxon>
        <taxon>Dikarya</taxon>
        <taxon>Ascomycota</taxon>
        <taxon>Pezizomycotina</taxon>
        <taxon>Pezizomycetes</taxon>
        <taxon>Pezizales</taxon>
        <taxon>Ascobolaceae</taxon>
        <taxon>Ascobolus</taxon>
    </lineage>
</organism>
<dbReference type="AlphaFoldDB" id="A0A3N4II30"/>
<dbReference type="EMBL" id="ML119652">
    <property type="protein sequence ID" value="RPA85795.1"/>
    <property type="molecule type" value="Genomic_DNA"/>
</dbReference>
<proteinExistence type="predicted"/>
<reference evidence="1 2" key="1">
    <citation type="journal article" date="2018" name="Nat. Ecol. Evol.">
        <title>Pezizomycetes genomes reveal the molecular basis of ectomycorrhizal truffle lifestyle.</title>
        <authorList>
            <person name="Murat C."/>
            <person name="Payen T."/>
            <person name="Noel B."/>
            <person name="Kuo A."/>
            <person name="Morin E."/>
            <person name="Chen J."/>
            <person name="Kohler A."/>
            <person name="Krizsan K."/>
            <person name="Balestrini R."/>
            <person name="Da Silva C."/>
            <person name="Montanini B."/>
            <person name="Hainaut M."/>
            <person name="Levati E."/>
            <person name="Barry K.W."/>
            <person name="Belfiori B."/>
            <person name="Cichocki N."/>
            <person name="Clum A."/>
            <person name="Dockter R.B."/>
            <person name="Fauchery L."/>
            <person name="Guy J."/>
            <person name="Iotti M."/>
            <person name="Le Tacon F."/>
            <person name="Lindquist E.A."/>
            <person name="Lipzen A."/>
            <person name="Malagnac F."/>
            <person name="Mello A."/>
            <person name="Molinier V."/>
            <person name="Miyauchi S."/>
            <person name="Poulain J."/>
            <person name="Riccioni C."/>
            <person name="Rubini A."/>
            <person name="Sitrit Y."/>
            <person name="Splivallo R."/>
            <person name="Traeger S."/>
            <person name="Wang M."/>
            <person name="Zifcakova L."/>
            <person name="Wipf D."/>
            <person name="Zambonelli A."/>
            <person name="Paolocci F."/>
            <person name="Nowrousian M."/>
            <person name="Ottonello S."/>
            <person name="Baldrian P."/>
            <person name="Spatafora J.W."/>
            <person name="Henrissat B."/>
            <person name="Nagy L.G."/>
            <person name="Aury J.M."/>
            <person name="Wincker P."/>
            <person name="Grigoriev I.V."/>
            <person name="Bonfante P."/>
            <person name="Martin F.M."/>
        </authorList>
    </citation>
    <scope>NUCLEOTIDE SEQUENCE [LARGE SCALE GENOMIC DNA]</scope>
    <source>
        <strain evidence="1 2">RN42</strain>
    </source>
</reference>
<sequence>MLDVDGVEHEKVVIRIRTRSRFSVERTTGRVAEKQPGVSHRDVRVQGSKMLCCANVSEGLLRHDAQSVPDRRRNAVSRDLDLDVLDVRHSIHDGLFRKASGRAPREDLKTQTNASSVNSCEEPSFGIVHFEVQRGGVQPCRLQFWVFVDVDMEQFG</sequence>
<keyword evidence="2" id="KW-1185">Reference proteome</keyword>
<protein>
    <submittedName>
        <fullName evidence="1">Uncharacterized protein</fullName>
    </submittedName>
</protein>
<name>A0A3N4II30_ASCIM</name>
<gene>
    <name evidence="1" type="ORF">BJ508DRAFT_302623</name>
</gene>